<organism evidence="3 4">
    <name type="scientific">Candidatus Lactobacillus pullistercoris</name>
    <dbReference type="NCBI Taxonomy" id="2838636"/>
    <lineage>
        <taxon>Bacteria</taxon>
        <taxon>Bacillati</taxon>
        <taxon>Bacillota</taxon>
        <taxon>Bacilli</taxon>
        <taxon>Lactobacillales</taxon>
        <taxon>Lactobacillaceae</taxon>
        <taxon>Lactobacillus</taxon>
    </lineage>
</organism>
<gene>
    <name evidence="3" type="ORF">H9806_07500</name>
</gene>
<evidence type="ECO:0000313" key="3">
    <source>
        <dbReference type="EMBL" id="MBU3828946.1"/>
    </source>
</evidence>
<dbReference type="InterPro" id="IPR050882">
    <property type="entry name" value="Prepilin_peptidase/N-MTase"/>
</dbReference>
<proteinExistence type="predicted"/>
<keyword evidence="1" id="KW-1133">Transmembrane helix</keyword>
<dbReference type="GO" id="GO:0006465">
    <property type="term" value="P:signal peptide processing"/>
    <property type="evidence" value="ECO:0007669"/>
    <property type="project" value="TreeGrafter"/>
</dbReference>
<dbReference type="GO" id="GO:0005886">
    <property type="term" value="C:plasma membrane"/>
    <property type="evidence" value="ECO:0007669"/>
    <property type="project" value="TreeGrafter"/>
</dbReference>
<keyword evidence="1" id="KW-0472">Membrane</keyword>
<feature type="domain" description="Prepilin peptidase A24 N-terminal" evidence="2">
    <location>
        <begin position="10"/>
        <end position="86"/>
    </location>
</feature>
<name>A0A9E2KSU8_9LACO</name>
<feature type="transmembrane region" description="Helical" evidence="1">
    <location>
        <begin position="205"/>
        <end position="225"/>
    </location>
</feature>
<evidence type="ECO:0000259" key="2">
    <source>
        <dbReference type="Pfam" id="PF06750"/>
    </source>
</evidence>
<feature type="transmembrane region" description="Helical" evidence="1">
    <location>
        <begin position="92"/>
        <end position="113"/>
    </location>
</feature>
<accession>A0A9E2KSU8</accession>
<feature type="transmembrane region" description="Helical" evidence="1">
    <location>
        <begin position="69"/>
        <end position="86"/>
    </location>
</feature>
<dbReference type="PANTHER" id="PTHR30487:SF0">
    <property type="entry name" value="PREPILIN LEADER PEPTIDASE_N-METHYLTRANSFERASE-RELATED"/>
    <property type="match status" value="1"/>
</dbReference>
<comment type="caution">
    <text evidence="3">The sequence shown here is derived from an EMBL/GenBank/DDBJ whole genome shotgun (WGS) entry which is preliminary data.</text>
</comment>
<evidence type="ECO:0000256" key="1">
    <source>
        <dbReference type="SAM" id="Phobius"/>
    </source>
</evidence>
<protein>
    <submittedName>
        <fullName evidence="3">Prepilin peptidase</fullName>
    </submittedName>
</protein>
<reference evidence="3" key="2">
    <citation type="submission" date="2021-04" db="EMBL/GenBank/DDBJ databases">
        <authorList>
            <person name="Gilroy R."/>
        </authorList>
    </citation>
    <scope>NUCLEOTIDE SEQUENCE</scope>
    <source>
        <strain evidence="3">F6-686</strain>
    </source>
</reference>
<dbReference type="AlphaFoldDB" id="A0A9E2KSU8"/>
<dbReference type="Pfam" id="PF06750">
    <property type="entry name" value="A24_N_bact"/>
    <property type="match status" value="1"/>
</dbReference>
<sequence>MIFYFFNFFIGACLASHICVIYEHFKDKSFIWGRSHCSNCGHPLNLYQEIPILSFLALRGKCFYCKNKISFFLPCVEFLGGISLLFNNFSNLSGWINASFFFIFLLIAVFDYFEHEFPTFLLLPLFVISSSKYNLGQIAEIIYLLPITLIFILFIKQNKIGSGDLYIYLLLSLYFSPLKANYIFLLACLLIIFKYFFYSKIISKAEVEIPFIPYVYIGSVVLQFIQ</sequence>
<dbReference type="PANTHER" id="PTHR30487">
    <property type="entry name" value="TYPE 4 PREPILIN-LIKE PROTEINS LEADER PEPTIDE-PROCESSING ENZYME"/>
    <property type="match status" value="1"/>
</dbReference>
<dbReference type="InterPro" id="IPR010627">
    <property type="entry name" value="Prepilin_pept_A24_N"/>
</dbReference>
<evidence type="ECO:0000313" key="4">
    <source>
        <dbReference type="Proteomes" id="UP000823844"/>
    </source>
</evidence>
<reference evidence="3" key="1">
    <citation type="journal article" date="2021" name="PeerJ">
        <title>Extensive microbial diversity within the chicken gut microbiome revealed by metagenomics and culture.</title>
        <authorList>
            <person name="Gilroy R."/>
            <person name="Ravi A."/>
            <person name="Getino M."/>
            <person name="Pursley I."/>
            <person name="Horton D.L."/>
            <person name="Alikhan N.F."/>
            <person name="Baker D."/>
            <person name="Gharbi K."/>
            <person name="Hall N."/>
            <person name="Watson M."/>
            <person name="Adriaenssens E.M."/>
            <person name="Foster-Nyarko E."/>
            <person name="Jarju S."/>
            <person name="Secka A."/>
            <person name="Antonio M."/>
            <person name="Oren A."/>
            <person name="Chaudhuri R.R."/>
            <person name="La Ragione R."/>
            <person name="Hildebrand F."/>
            <person name="Pallen M.J."/>
        </authorList>
    </citation>
    <scope>NUCLEOTIDE SEQUENCE</scope>
    <source>
        <strain evidence="3">F6-686</strain>
    </source>
</reference>
<feature type="transmembrane region" description="Helical" evidence="1">
    <location>
        <begin position="167"/>
        <end position="193"/>
    </location>
</feature>
<dbReference type="GO" id="GO:0004190">
    <property type="term" value="F:aspartic-type endopeptidase activity"/>
    <property type="evidence" value="ECO:0007669"/>
    <property type="project" value="TreeGrafter"/>
</dbReference>
<dbReference type="Proteomes" id="UP000823844">
    <property type="component" value="Unassembled WGS sequence"/>
</dbReference>
<keyword evidence="1" id="KW-0812">Transmembrane</keyword>
<dbReference type="EMBL" id="JAHLFT010000094">
    <property type="protein sequence ID" value="MBU3828946.1"/>
    <property type="molecule type" value="Genomic_DNA"/>
</dbReference>
<feature type="transmembrane region" description="Helical" evidence="1">
    <location>
        <begin position="134"/>
        <end position="155"/>
    </location>
</feature>
<feature type="transmembrane region" description="Helical" evidence="1">
    <location>
        <begin position="6"/>
        <end position="25"/>
    </location>
</feature>